<accession>A0AAW1W8J7</accession>
<dbReference type="Gene3D" id="3.40.50.1000">
    <property type="entry name" value="HAD superfamily/HAD-like"/>
    <property type="match status" value="1"/>
</dbReference>
<dbReference type="PANTHER" id="PTHR31284:SF9">
    <property type="entry name" value="HAD SUPERFAMILY, SUBFAMILY IIIB ACID PHOSPHATASE"/>
    <property type="match status" value="1"/>
</dbReference>
<dbReference type="InterPro" id="IPR023214">
    <property type="entry name" value="HAD_sf"/>
</dbReference>
<dbReference type="GO" id="GO:0045735">
    <property type="term" value="F:nutrient reservoir activity"/>
    <property type="evidence" value="ECO:0007669"/>
    <property type="project" value="UniProtKB-UniRule"/>
</dbReference>
<dbReference type="SUPFAM" id="SSF56784">
    <property type="entry name" value="HAD-like"/>
    <property type="match status" value="1"/>
</dbReference>
<organism evidence="5 6">
    <name type="scientific">Rubus argutus</name>
    <name type="common">Southern blackberry</name>
    <dbReference type="NCBI Taxonomy" id="59490"/>
    <lineage>
        <taxon>Eukaryota</taxon>
        <taxon>Viridiplantae</taxon>
        <taxon>Streptophyta</taxon>
        <taxon>Embryophyta</taxon>
        <taxon>Tracheophyta</taxon>
        <taxon>Spermatophyta</taxon>
        <taxon>Magnoliopsida</taxon>
        <taxon>eudicotyledons</taxon>
        <taxon>Gunneridae</taxon>
        <taxon>Pentapetalae</taxon>
        <taxon>rosids</taxon>
        <taxon>fabids</taxon>
        <taxon>Rosales</taxon>
        <taxon>Rosaceae</taxon>
        <taxon>Rosoideae</taxon>
        <taxon>Rosoideae incertae sedis</taxon>
        <taxon>Rubus</taxon>
    </lineage>
</organism>
<evidence type="ECO:0000313" key="6">
    <source>
        <dbReference type="Proteomes" id="UP001457282"/>
    </source>
</evidence>
<evidence type="ECO:0000313" key="5">
    <source>
        <dbReference type="EMBL" id="KAK9920201.1"/>
    </source>
</evidence>
<dbReference type="Proteomes" id="UP001457282">
    <property type="component" value="Unassembled WGS sequence"/>
</dbReference>
<dbReference type="InterPro" id="IPR010028">
    <property type="entry name" value="Acid_phosphatase_pln"/>
</dbReference>
<feature type="signal peptide" evidence="4">
    <location>
        <begin position="1"/>
        <end position="27"/>
    </location>
</feature>
<evidence type="ECO:0000256" key="3">
    <source>
        <dbReference type="PIRNR" id="PIRNR002674"/>
    </source>
</evidence>
<evidence type="ECO:0000256" key="2">
    <source>
        <dbReference type="ARBA" id="ARBA00023180"/>
    </source>
</evidence>
<name>A0AAW1W8J7_RUBAR</name>
<dbReference type="GO" id="GO:0003993">
    <property type="term" value="F:acid phosphatase activity"/>
    <property type="evidence" value="ECO:0007669"/>
    <property type="project" value="InterPro"/>
</dbReference>
<comment type="function">
    <text evidence="3">May function as somatic storage protein during early seedling development.</text>
</comment>
<gene>
    <name evidence="5" type="ORF">M0R45_028760</name>
</gene>
<dbReference type="InterPro" id="IPR036412">
    <property type="entry name" value="HAD-like_sf"/>
</dbReference>
<dbReference type="CDD" id="cd07535">
    <property type="entry name" value="HAD_VSP"/>
    <property type="match status" value="1"/>
</dbReference>
<dbReference type="Pfam" id="PF03767">
    <property type="entry name" value="Acid_phosphat_B"/>
    <property type="match status" value="1"/>
</dbReference>
<feature type="chain" id="PRO_5043777502" description="Acid phosphatase 1" evidence="4">
    <location>
        <begin position="28"/>
        <end position="257"/>
    </location>
</feature>
<dbReference type="PANTHER" id="PTHR31284">
    <property type="entry name" value="ACID PHOSPHATASE-LIKE PROTEIN"/>
    <property type="match status" value="1"/>
</dbReference>
<keyword evidence="6" id="KW-1185">Reference proteome</keyword>
<comment type="caution">
    <text evidence="5">The sequence shown here is derived from an EMBL/GenBank/DDBJ whole genome shotgun (WGS) entry which is preliminary data.</text>
</comment>
<sequence length="257" mass="28985">MIKAMMKRTQEVLVVLVLALFYKAASMKPCSKPPQQLDGGDSCLSWRLAVEANNVRAWRTVPIQCLLYLETYMIGGQYERDVEFIVGEILSYVNGGIVLSEDGKDAWILDVDDTCLSNVLYYKGKRYGCDPYDPSGFRAWAMTGECPAIPAILGLFSKLVNSGFKVFLVTGRDEERLGQVTIENLHNQGFVDYERLILRTAAYKGQSAVAYKSAIRQQLVEEGYRIWGNVGDQWSDLQGDYLGNRTFKLPNPMYFVP</sequence>
<keyword evidence="2" id="KW-0325">Glycoprotein</keyword>
<dbReference type="InterPro" id="IPR005519">
    <property type="entry name" value="Acid_phosphat_B-like"/>
</dbReference>
<dbReference type="NCBIfam" id="TIGR01675">
    <property type="entry name" value="plant-AP"/>
    <property type="match status" value="1"/>
</dbReference>
<proteinExistence type="inferred from homology"/>
<reference evidence="5 6" key="1">
    <citation type="journal article" date="2023" name="G3 (Bethesda)">
        <title>A chromosome-length genome assembly and annotation of blackberry (Rubus argutus, cv. 'Hillquist').</title>
        <authorList>
            <person name="Bruna T."/>
            <person name="Aryal R."/>
            <person name="Dudchenko O."/>
            <person name="Sargent D.J."/>
            <person name="Mead D."/>
            <person name="Buti M."/>
            <person name="Cavallini A."/>
            <person name="Hytonen T."/>
            <person name="Andres J."/>
            <person name="Pham M."/>
            <person name="Weisz D."/>
            <person name="Mascagni F."/>
            <person name="Usai G."/>
            <person name="Natali L."/>
            <person name="Bassil N."/>
            <person name="Fernandez G.E."/>
            <person name="Lomsadze A."/>
            <person name="Armour M."/>
            <person name="Olukolu B."/>
            <person name="Poorten T."/>
            <person name="Britton C."/>
            <person name="Davik J."/>
            <person name="Ashrafi H."/>
            <person name="Aiden E.L."/>
            <person name="Borodovsky M."/>
            <person name="Worthington M."/>
        </authorList>
    </citation>
    <scope>NUCLEOTIDE SEQUENCE [LARGE SCALE GENOMIC DNA]</scope>
    <source>
        <strain evidence="5">PI 553951</strain>
    </source>
</reference>
<dbReference type="PIRSF" id="PIRSF002674">
    <property type="entry name" value="VSP"/>
    <property type="match status" value="1"/>
</dbReference>
<dbReference type="AlphaFoldDB" id="A0AAW1W8J7"/>
<evidence type="ECO:0000256" key="1">
    <source>
        <dbReference type="ARBA" id="ARBA00022729"/>
    </source>
</evidence>
<evidence type="ECO:0000256" key="4">
    <source>
        <dbReference type="SAM" id="SignalP"/>
    </source>
</evidence>
<dbReference type="InterPro" id="IPR014403">
    <property type="entry name" value="APS1/VSP"/>
</dbReference>
<comment type="similarity">
    <text evidence="3">Belongs to the APS1/VSP family.</text>
</comment>
<protein>
    <recommendedName>
        <fullName evidence="7">Acid phosphatase 1</fullName>
    </recommendedName>
</protein>
<evidence type="ECO:0008006" key="7">
    <source>
        <dbReference type="Google" id="ProtNLM"/>
    </source>
</evidence>
<dbReference type="EMBL" id="JBEDUW010000006">
    <property type="protein sequence ID" value="KAK9920201.1"/>
    <property type="molecule type" value="Genomic_DNA"/>
</dbReference>
<keyword evidence="1 4" id="KW-0732">Signal</keyword>
<keyword evidence="3" id="KW-0758">Storage protein</keyword>